<feature type="signal peptide" evidence="1">
    <location>
        <begin position="1"/>
        <end position="24"/>
    </location>
</feature>
<accession>I3SKS4</accession>
<organism evidence="2">
    <name type="scientific">Lotus japonicus</name>
    <name type="common">Lotus corniculatus var. japonicus</name>
    <dbReference type="NCBI Taxonomy" id="34305"/>
    <lineage>
        <taxon>Eukaryota</taxon>
        <taxon>Viridiplantae</taxon>
        <taxon>Streptophyta</taxon>
        <taxon>Embryophyta</taxon>
        <taxon>Tracheophyta</taxon>
        <taxon>Spermatophyta</taxon>
        <taxon>Magnoliopsida</taxon>
        <taxon>eudicotyledons</taxon>
        <taxon>Gunneridae</taxon>
        <taxon>Pentapetalae</taxon>
        <taxon>rosids</taxon>
        <taxon>fabids</taxon>
        <taxon>Fabales</taxon>
        <taxon>Fabaceae</taxon>
        <taxon>Papilionoideae</taxon>
        <taxon>50 kb inversion clade</taxon>
        <taxon>NPAAA clade</taxon>
        <taxon>Hologalegina</taxon>
        <taxon>robinioid clade</taxon>
        <taxon>Loteae</taxon>
        <taxon>Lotus</taxon>
    </lineage>
</organism>
<protein>
    <recommendedName>
        <fullName evidence="3">Secreted protein</fullName>
    </recommendedName>
</protein>
<proteinExistence type="evidence at transcript level"/>
<evidence type="ECO:0008006" key="3">
    <source>
        <dbReference type="Google" id="ProtNLM"/>
    </source>
</evidence>
<keyword evidence="1" id="KW-0732">Signal</keyword>
<sequence length="91" mass="10537">MRSVPVRQLLIFLVVLSIRVGTDNRTNQEDGADPILGDLVVNLGGKILPETGHDLLLEWRERVHHRFHWHNIFPHFLLLRSSSIAIQQQQQ</sequence>
<dbReference type="AlphaFoldDB" id="I3SKS4"/>
<reference evidence="2" key="1">
    <citation type="submission" date="2012-05" db="EMBL/GenBank/DDBJ databases">
        <authorList>
            <person name="Krishnakumar V."/>
            <person name="Cheung F."/>
            <person name="Xiao Y."/>
            <person name="Chan A."/>
            <person name="Moskal W.A."/>
            <person name="Town C.D."/>
        </authorList>
    </citation>
    <scope>NUCLEOTIDE SEQUENCE</scope>
</reference>
<evidence type="ECO:0000313" key="2">
    <source>
        <dbReference type="EMBL" id="AFK40866.1"/>
    </source>
</evidence>
<feature type="chain" id="PRO_5003678846" description="Secreted protein" evidence="1">
    <location>
        <begin position="25"/>
        <end position="91"/>
    </location>
</feature>
<name>I3SKS4_LOTJA</name>
<evidence type="ECO:0000256" key="1">
    <source>
        <dbReference type="SAM" id="SignalP"/>
    </source>
</evidence>
<dbReference type="EMBL" id="BT141072">
    <property type="protein sequence ID" value="AFK40866.1"/>
    <property type="molecule type" value="mRNA"/>
</dbReference>